<dbReference type="Pfam" id="PF07331">
    <property type="entry name" value="TctB"/>
    <property type="match status" value="1"/>
</dbReference>
<dbReference type="RefSeq" id="WP_326506810.1">
    <property type="nucleotide sequence ID" value="NZ_JAWIIV010000009.1"/>
</dbReference>
<keyword evidence="4" id="KW-1185">Reference proteome</keyword>
<comment type="caution">
    <text evidence="3">The sequence shown here is derived from an EMBL/GenBank/DDBJ whole genome shotgun (WGS) entry which is preliminary data.</text>
</comment>
<accession>A0ABU6J8X3</accession>
<proteinExistence type="predicted"/>
<evidence type="ECO:0000313" key="3">
    <source>
        <dbReference type="EMBL" id="MEC4720097.1"/>
    </source>
</evidence>
<feature type="transmembrane region" description="Helical" evidence="1">
    <location>
        <begin position="123"/>
        <end position="141"/>
    </location>
</feature>
<evidence type="ECO:0000313" key="4">
    <source>
        <dbReference type="Proteomes" id="UP001352263"/>
    </source>
</evidence>
<dbReference type="InterPro" id="IPR009936">
    <property type="entry name" value="DUF1468"/>
</dbReference>
<keyword evidence="1" id="KW-1133">Transmembrane helix</keyword>
<dbReference type="EMBL" id="JAWIIV010000009">
    <property type="protein sequence ID" value="MEC4720097.1"/>
    <property type="molecule type" value="Genomic_DNA"/>
</dbReference>
<evidence type="ECO:0000256" key="1">
    <source>
        <dbReference type="SAM" id="Phobius"/>
    </source>
</evidence>
<feature type="transmembrane region" description="Helical" evidence="1">
    <location>
        <begin position="37"/>
        <end position="56"/>
    </location>
</feature>
<dbReference type="Proteomes" id="UP001352263">
    <property type="component" value="Unassembled WGS sequence"/>
</dbReference>
<evidence type="ECO:0000259" key="2">
    <source>
        <dbReference type="Pfam" id="PF07331"/>
    </source>
</evidence>
<protein>
    <submittedName>
        <fullName evidence="3">Tripartite tricarboxylate transporter TctB family protein</fullName>
    </submittedName>
</protein>
<feature type="domain" description="DUF1468" evidence="2">
    <location>
        <begin position="7"/>
        <end position="146"/>
    </location>
</feature>
<organism evidence="3 4">
    <name type="scientific">Noviherbaspirillum album</name>
    <dbReference type="NCBI Taxonomy" id="3080276"/>
    <lineage>
        <taxon>Bacteria</taxon>
        <taxon>Pseudomonadati</taxon>
        <taxon>Pseudomonadota</taxon>
        <taxon>Betaproteobacteria</taxon>
        <taxon>Burkholderiales</taxon>
        <taxon>Oxalobacteraceae</taxon>
        <taxon>Noviherbaspirillum</taxon>
    </lineage>
</organism>
<keyword evidence="1" id="KW-0472">Membrane</keyword>
<sequence>MKLNDAVFGALFLVLAIAVLVASRAFPAIPGQQIGPGAFPTLVASILGACSLLLIVRGLRSRQRWFEGGDWLRSPRHVLRFAAVVGALLFYLYAAQALGFVLTAVLLMIGLLRAFGVKWTTSLITAVAATLVIHTIFYKILRVPLPWGLLQGVAW</sequence>
<name>A0ABU6J8X3_9BURK</name>
<keyword evidence="1" id="KW-0812">Transmembrane</keyword>
<reference evidence="3 4" key="1">
    <citation type="submission" date="2023-10" db="EMBL/GenBank/DDBJ databases">
        <title>Noviherbaspirillum sp. CPCC 100848 genome assembly.</title>
        <authorList>
            <person name="Li X.Y."/>
            <person name="Fang X.M."/>
        </authorList>
    </citation>
    <scope>NUCLEOTIDE SEQUENCE [LARGE SCALE GENOMIC DNA]</scope>
    <source>
        <strain evidence="3 4">CPCC 100848</strain>
    </source>
</reference>
<gene>
    <name evidence="3" type="ORF">RY831_13115</name>
</gene>